<gene>
    <name evidence="2" type="ORF">UK23_43090</name>
</gene>
<dbReference type="AlphaFoldDB" id="A0A0F0GIR2"/>
<proteinExistence type="predicted"/>
<dbReference type="Gene3D" id="1.10.268.10">
    <property type="entry name" value="Topoisomerase, domain 3"/>
    <property type="match status" value="1"/>
</dbReference>
<dbReference type="GO" id="GO:0034335">
    <property type="term" value="F:DNA negative supercoiling activity"/>
    <property type="evidence" value="ECO:0007669"/>
    <property type="project" value="UniProtKB-ARBA"/>
</dbReference>
<dbReference type="PATRIC" id="fig|68170.10.peg.1730"/>
<dbReference type="SUPFAM" id="SSF56719">
    <property type="entry name" value="Type II DNA topoisomerase"/>
    <property type="match status" value="1"/>
</dbReference>
<evidence type="ECO:0000256" key="1">
    <source>
        <dbReference type="ARBA" id="ARBA00000185"/>
    </source>
</evidence>
<sequence>MEERIEILSALCRAGDCHIEITGIIAASPNEAAATAALRKRLDTTESGARAVLEMQLRRLVPDLRDRLRAELEELRAQAARDRA</sequence>
<protein>
    <submittedName>
        <fullName evidence="2">Uncharacterized protein</fullName>
    </submittedName>
</protein>
<comment type="caution">
    <text evidence="2">The sequence shown here is derived from an EMBL/GenBank/DDBJ whole genome shotgun (WGS) entry which is preliminary data.</text>
</comment>
<dbReference type="InterPro" id="IPR013757">
    <property type="entry name" value="Topo_IIA_A_a_sf"/>
</dbReference>
<dbReference type="Proteomes" id="UP000033393">
    <property type="component" value="Unassembled WGS sequence"/>
</dbReference>
<comment type="catalytic activity">
    <reaction evidence="1">
        <text>ATP-dependent breakage, passage and rejoining of double-stranded DNA.</text>
        <dbReference type="EC" id="5.6.2.2"/>
    </reaction>
</comment>
<dbReference type="EMBL" id="JYJG01000445">
    <property type="protein sequence ID" value="KJK35214.1"/>
    <property type="molecule type" value="Genomic_DNA"/>
</dbReference>
<evidence type="ECO:0000313" key="3">
    <source>
        <dbReference type="Proteomes" id="UP000033393"/>
    </source>
</evidence>
<dbReference type="InterPro" id="IPR013760">
    <property type="entry name" value="Topo_IIA-like_dom_sf"/>
</dbReference>
<reference evidence="2 3" key="1">
    <citation type="submission" date="2015-02" db="EMBL/GenBank/DDBJ databases">
        <authorList>
            <person name="Ju K.-S."/>
            <person name="Doroghazi J.R."/>
            <person name="Metcalf W."/>
        </authorList>
    </citation>
    <scope>NUCLEOTIDE SEQUENCE [LARGE SCALE GENOMIC DNA]</scope>
    <source>
        <strain evidence="2 3">NRRL B-16140</strain>
    </source>
</reference>
<organism evidence="2 3">
    <name type="scientific">Lentzea aerocolonigenes</name>
    <name type="common">Lechevalieria aerocolonigenes</name>
    <name type="synonym">Saccharothrix aerocolonigenes</name>
    <dbReference type="NCBI Taxonomy" id="68170"/>
    <lineage>
        <taxon>Bacteria</taxon>
        <taxon>Bacillati</taxon>
        <taxon>Actinomycetota</taxon>
        <taxon>Actinomycetes</taxon>
        <taxon>Pseudonocardiales</taxon>
        <taxon>Pseudonocardiaceae</taxon>
        <taxon>Lentzea</taxon>
    </lineage>
</organism>
<dbReference type="GO" id="GO:0005524">
    <property type="term" value="F:ATP binding"/>
    <property type="evidence" value="ECO:0007669"/>
    <property type="project" value="InterPro"/>
</dbReference>
<keyword evidence="3" id="KW-1185">Reference proteome</keyword>
<dbReference type="GO" id="GO:0003677">
    <property type="term" value="F:DNA binding"/>
    <property type="evidence" value="ECO:0007669"/>
    <property type="project" value="InterPro"/>
</dbReference>
<evidence type="ECO:0000313" key="2">
    <source>
        <dbReference type="EMBL" id="KJK35214.1"/>
    </source>
</evidence>
<name>A0A0F0GIR2_LENAE</name>
<accession>A0A0F0GIR2</accession>